<dbReference type="STRING" id="1210086.GCA_001613105_01821"/>
<dbReference type="PROSITE" id="PS51585">
    <property type="entry name" value="SAM_MT_TPMT"/>
    <property type="match status" value="1"/>
</dbReference>
<sequence>MTDREPGPQIDPATIDFERGYREGTLVEGVVMDRMPWDTGLPQPLLVKYEAAGRISGDVLDVGCGPGDNAVFLAERGYRVTGLDGAPTAIEMARARAAERGVRVEFAVGDATELAGYDGRFDTVVSSMLLHCLDPRQRRTNVEALHRVLRPGGRLIQFCFPEDSVARLYSPYPIAESELRELFSTPEWNLVALRLDRVTAISPPPEVLDTFRANGFEPELDPTGAMLLPTWELEALRN</sequence>
<proteinExistence type="predicted"/>
<dbReference type="InterPro" id="IPR041698">
    <property type="entry name" value="Methyltransf_25"/>
</dbReference>
<accession>A0A370I818</accession>
<keyword evidence="2 5" id="KW-0808">Transferase</keyword>
<dbReference type="InterPro" id="IPR029063">
    <property type="entry name" value="SAM-dependent_MTases_sf"/>
</dbReference>
<organism evidence="5 6">
    <name type="scientific">Nocardia pseudobrasiliensis</name>
    <dbReference type="NCBI Taxonomy" id="45979"/>
    <lineage>
        <taxon>Bacteria</taxon>
        <taxon>Bacillati</taxon>
        <taxon>Actinomycetota</taxon>
        <taxon>Actinomycetes</taxon>
        <taxon>Mycobacteriales</taxon>
        <taxon>Nocardiaceae</taxon>
        <taxon>Nocardia</taxon>
    </lineage>
</organism>
<dbReference type="InterPro" id="IPR008854">
    <property type="entry name" value="TPMT"/>
</dbReference>
<evidence type="ECO:0000256" key="3">
    <source>
        <dbReference type="ARBA" id="ARBA00022691"/>
    </source>
</evidence>
<gene>
    <name evidence="5" type="ORF">DFR76_104625</name>
</gene>
<dbReference type="SUPFAM" id="SSF53335">
    <property type="entry name" value="S-adenosyl-L-methionine-dependent methyltransferases"/>
    <property type="match status" value="1"/>
</dbReference>
<evidence type="ECO:0000259" key="4">
    <source>
        <dbReference type="Pfam" id="PF13649"/>
    </source>
</evidence>
<protein>
    <submittedName>
        <fullName evidence="5">Methyltransferase family protein</fullName>
    </submittedName>
</protein>
<evidence type="ECO:0000313" key="6">
    <source>
        <dbReference type="Proteomes" id="UP000254869"/>
    </source>
</evidence>
<evidence type="ECO:0000256" key="2">
    <source>
        <dbReference type="ARBA" id="ARBA00022679"/>
    </source>
</evidence>
<reference evidence="5 6" key="1">
    <citation type="submission" date="2018-07" db="EMBL/GenBank/DDBJ databases">
        <title>Genomic Encyclopedia of Type Strains, Phase IV (KMG-IV): sequencing the most valuable type-strain genomes for metagenomic binning, comparative biology and taxonomic classification.</title>
        <authorList>
            <person name="Goeker M."/>
        </authorList>
    </citation>
    <scope>NUCLEOTIDE SEQUENCE [LARGE SCALE GENOMIC DNA]</scope>
    <source>
        <strain evidence="5 6">DSM 44290</strain>
    </source>
</reference>
<dbReference type="CDD" id="cd02440">
    <property type="entry name" value="AdoMet_MTases"/>
    <property type="match status" value="1"/>
</dbReference>
<keyword evidence="1 5" id="KW-0489">Methyltransferase</keyword>
<dbReference type="Pfam" id="PF13649">
    <property type="entry name" value="Methyltransf_25"/>
    <property type="match status" value="1"/>
</dbReference>
<keyword evidence="6" id="KW-1185">Reference proteome</keyword>
<dbReference type="Proteomes" id="UP000254869">
    <property type="component" value="Unassembled WGS sequence"/>
</dbReference>
<dbReference type="PANTHER" id="PTHR43464:SF19">
    <property type="entry name" value="UBIQUINONE BIOSYNTHESIS O-METHYLTRANSFERASE, MITOCHONDRIAL"/>
    <property type="match status" value="1"/>
</dbReference>
<dbReference type="RefSeq" id="WP_082875679.1">
    <property type="nucleotide sequence ID" value="NZ_QQBC01000004.1"/>
</dbReference>
<dbReference type="EMBL" id="QQBC01000004">
    <property type="protein sequence ID" value="RDI66872.1"/>
    <property type="molecule type" value="Genomic_DNA"/>
</dbReference>
<name>A0A370I818_9NOCA</name>
<comment type="caution">
    <text evidence="5">The sequence shown here is derived from an EMBL/GenBank/DDBJ whole genome shotgun (WGS) entry which is preliminary data.</text>
</comment>
<evidence type="ECO:0000313" key="5">
    <source>
        <dbReference type="EMBL" id="RDI66872.1"/>
    </source>
</evidence>
<keyword evidence="3" id="KW-0949">S-adenosyl-L-methionine</keyword>
<evidence type="ECO:0000256" key="1">
    <source>
        <dbReference type="ARBA" id="ARBA00022603"/>
    </source>
</evidence>
<feature type="domain" description="Methyltransferase" evidence="4">
    <location>
        <begin position="59"/>
        <end position="153"/>
    </location>
</feature>
<dbReference type="GO" id="GO:0032259">
    <property type="term" value="P:methylation"/>
    <property type="evidence" value="ECO:0007669"/>
    <property type="project" value="UniProtKB-KW"/>
</dbReference>
<dbReference type="AlphaFoldDB" id="A0A370I818"/>
<dbReference type="Gene3D" id="3.40.50.150">
    <property type="entry name" value="Vaccinia Virus protein VP39"/>
    <property type="match status" value="1"/>
</dbReference>
<dbReference type="GO" id="GO:0008757">
    <property type="term" value="F:S-adenosylmethionine-dependent methyltransferase activity"/>
    <property type="evidence" value="ECO:0007669"/>
    <property type="project" value="InterPro"/>
</dbReference>
<dbReference type="PANTHER" id="PTHR43464">
    <property type="entry name" value="METHYLTRANSFERASE"/>
    <property type="match status" value="1"/>
</dbReference>